<dbReference type="InterPro" id="IPR036188">
    <property type="entry name" value="FAD/NAD-bd_sf"/>
</dbReference>
<reference evidence="2" key="1">
    <citation type="submission" date="2022-11" db="EMBL/GenBank/DDBJ databases">
        <authorList>
            <person name="Petersen C."/>
        </authorList>
    </citation>
    <scope>NUCLEOTIDE SEQUENCE</scope>
    <source>
        <strain evidence="2">IBT 30069</strain>
    </source>
</reference>
<proteinExistence type="predicted"/>
<dbReference type="SUPFAM" id="SSF51905">
    <property type="entry name" value="FAD/NAD(P)-binding domain"/>
    <property type="match status" value="1"/>
</dbReference>
<gene>
    <name evidence="2" type="ORF">N7456_001032</name>
</gene>
<dbReference type="PRINTS" id="PR00420">
    <property type="entry name" value="RNGMNOXGNASE"/>
</dbReference>
<name>A0A9W9GD54_9EURO</name>
<feature type="domain" description="2,6-dihydroxypyridine 3-monooxygenase substrate binding" evidence="1">
    <location>
        <begin position="191"/>
        <end position="318"/>
    </location>
</feature>
<dbReference type="Gene3D" id="3.30.9.60">
    <property type="match status" value="1"/>
</dbReference>
<dbReference type="Pfam" id="PF22607">
    <property type="entry name" value="FAD_binding-like"/>
    <property type="match status" value="1"/>
</dbReference>
<comment type="caution">
    <text evidence="2">The sequence shown here is derived from an EMBL/GenBank/DDBJ whole genome shotgun (WGS) entry which is preliminary data.</text>
</comment>
<dbReference type="AlphaFoldDB" id="A0A9W9GD54"/>
<dbReference type="InterPro" id="IPR053212">
    <property type="entry name" value="DHP_3-monooxygenase"/>
</dbReference>
<sequence>MPIPKSAVIVGGSVSGLLQGLQLKRQGADVILLEQDPSSDRHSHESGLAIGPAVLEMLEKYDAKARPATIPAPNLSIAWRQRPRALNFNWNQKMTNWACLYLILRANFDGKVSETMPEPPVPKETDGTVEYRAGKRVTGVKFVEEKDIMVVDYVDVTSGEQDSVSADVVIGADGVHSTIRKVMKVPTRKEYSGYIAWRGTVPERLLSQKTIEEFMNRLNLCIMKGTYMVSYHIPSETGNIEPGNRLINWVWYFVVPEGSDEMNTIFTDVNGKLHPNTVPHGKIKPDIWSQHVARHISQMTPHLAEVVTKTERPFVTKVWEAEAAASTFYDGRLVLVGDAFTGFRSHMGMASEQAARHCAQMNRFWHGEITHKEREREARAYAKRFLLLNRAIGFTGLGMVWQLCKLSLDYMVLTIKDRLGFL</sequence>
<dbReference type="EMBL" id="JAPQKH010000001">
    <property type="protein sequence ID" value="KAJ5116684.1"/>
    <property type="molecule type" value="Genomic_DNA"/>
</dbReference>
<dbReference type="SUPFAM" id="SSF54373">
    <property type="entry name" value="FAD-linked reductases, C-terminal domain"/>
    <property type="match status" value="1"/>
</dbReference>
<dbReference type="PANTHER" id="PTHR47469">
    <property type="entry name" value="MONOOXYGENASE-LIKE"/>
    <property type="match status" value="1"/>
</dbReference>
<accession>A0A9W9GD54</accession>
<reference evidence="2" key="2">
    <citation type="journal article" date="2023" name="IMA Fungus">
        <title>Comparative genomic study of the Penicillium genus elucidates a diverse pangenome and 15 lateral gene transfer events.</title>
        <authorList>
            <person name="Petersen C."/>
            <person name="Sorensen T."/>
            <person name="Nielsen M.R."/>
            <person name="Sondergaard T.E."/>
            <person name="Sorensen J.L."/>
            <person name="Fitzpatrick D.A."/>
            <person name="Frisvad J.C."/>
            <person name="Nielsen K.L."/>
        </authorList>
    </citation>
    <scope>NUCLEOTIDE SEQUENCE</scope>
    <source>
        <strain evidence="2">IBT 30069</strain>
    </source>
</reference>
<keyword evidence="3" id="KW-1185">Reference proteome</keyword>
<organism evidence="2 3">
    <name type="scientific">Penicillium angulare</name>
    <dbReference type="NCBI Taxonomy" id="116970"/>
    <lineage>
        <taxon>Eukaryota</taxon>
        <taxon>Fungi</taxon>
        <taxon>Dikarya</taxon>
        <taxon>Ascomycota</taxon>
        <taxon>Pezizomycotina</taxon>
        <taxon>Eurotiomycetes</taxon>
        <taxon>Eurotiomycetidae</taxon>
        <taxon>Eurotiales</taxon>
        <taxon>Aspergillaceae</taxon>
        <taxon>Penicillium</taxon>
    </lineage>
</organism>
<evidence type="ECO:0000313" key="3">
    <source>
        <dbReference type="Proteomes" id="UP001149165"/>
    </source>
</evidence>
<dbReference type="OrthoDB" id="655030at2759"/>
<dbReference type="PANTHER" id="PTHR47469:SF2">
    <property type="entry name" value="OS06G0597600 PROTEIN"/>
    <property type="match status" value="1"/>
</dbReference>
<evidence type="ECO:0000313" key="2">
    <source>
        <dbReference type="EMBL" id="KAJ5116684.1"/>
    </source>
</evidence>
<dbReference type="InterPro" id="IPR054707">
    <property type="entry name" value="DhpH_subs-bd"/>
</dbReference>
<evidence type="ECO:0000259" key="1">
    <source>
        <dbReference type="Pfam" id="PF22607"/>
    </source>
</evidence>
<protein>
    <submittedName>
        <fullName evidence="2">FAD binding domain protein</fullName>
    </submittedName>
</protein>
<dbReference type="Proteomes" id="UP001149165">
    <property type="component" value="Unassembled WGS sequence"/>
</dbReference>